<evidence type="ECO:0000256" key="1">
    <source>
        <dbReference type="SAM" id="MobiDB-lite"/>
    </source>
</evidence>
<evidence type="ECO:0000313" key="3">
    <source>
        <dbReference type="Proteomes" id="UP000230233"/>
    </source>
</evidence>
<accession>A0A2G5SYR0</accession>
<feature type="region of interest" description="Disordered" evidence="1">
    <location>
        <begin position="62"/>
        <end position="90"/>
    </location>
</feature>
<keyword evidence="3" id="KW-1185">Reference proteome</keyword>
<comment type="caution">
    <text evidence="2">The sequence shown here is derived from an EMBL/GenBank/DDBJ whole genome shotgun (WGS) entry which is preliminary data.</text>
</comment>
<name>A0A2G5SYR0_9PELO</name>
<proteinExistence type="predicted"/>
<feature type="compositionally biased region" description="Basic and acidic residues" evidence="1">
    <location>
        <begin position="62"/>
        <end position="75"/>
    </location>
</feature>
<dbReference type="EMBL" id="PDUG01000006">
    <property type="protein sequence ID" value="PIC19981.1"/>
    <property type="molecule type" value="Genomic_DNA"/>
</dbReference>
<evidence type="ECO:0000313" key="2">
    <source>
        <dbReference type="EMBL" id="PIC19981.1"/>
    </source>
</evidence>
<dbReference type="Proteomes" id="UP000230233">
    <property type="component" value="Chromosome X"/>
</dbReference>
<organism evidence="2 3">
    <name type="scientific">Caenorhabditis nigoni</name>
    <dbReference type="NCBI Taxonomy" id="1611254"/>
    <lineage>
        <taxon>Eukaryota</taxon>
        <taxon>Metazoa</taxon>
        <taxon>Ecdysozoa</taxon>
        <taxon>Nematoda</taxon>
        <taxon>Chromadorea</taxon>
        <taxon>Rhabditida</taxon>
        <taxon>Rhabditina</taxon>
        <taxon>Rhabditomorpha</taxon>
        <taxon>Rhabditoidea</taxon>
        <taxon>Rhabditidae</taxon>
        <taxon>Peloderinae</taxon>
        <taxon>Caenorhabditis</taxon>
    </lineage>
</organism>
<reference evidence="3" key="1">
    <citation type="submission" date="2017-10" db="EMBL/GenBank/DDBJ databases">
        <title>Rapid genome shrinkage in a self-fertile nematode reveals novel sperm competition proteins.</title>
        <authorList>
            <person name="Yin D."/>
            <person name="Schwarz E.M."/>
            <person name="Thomas C.G."/>
            <person name="Felde R.L."/>
            <person name="Korf I.F."/>
            <person name="Cutter A.D."/>
            <person name="Schartner C.M."/>
            <person name="Ralston E.J."/>
            <person name="Meyer B.J."/>
            <person name="Haag E.S."/>
        </authorList>
    </citation>
    <scope>NUCLEOTIDE SEQUENCE [LARGE SCALE GENOMIC DNA]</scope>
    <source>
        <strain evidence="3">JU1422</strain>
    </source>
</reference>
<gene>
    <name evidence="2" type="primary">Cnig_chr_X.g25330</name>
    <name evidence="2" type="ORF">B9Z55_025330</name>
</gene>
<sequence>MFKCNAAVALVLLNIKEVDTVMMKMVRDQRVEESTTAILRKMQHPPVTSVIYSYLETDDKAVSRHEKRDDDHSPEFQKFSNPGREPDLHHEANTMFLNSEYICRS</sequence>
<protein>
    <submittedName>
        <fullName evidence="2">Uncharacterized protein</fullName>
    </submittedName>
</protein>
<dbReference type="AlphaFoldDB" id="A0A2G5SYR0"/>